<accession>A0A2N9E527</accession>
<gene>
    <name evidence="2" type="ORF">FSB_LOCUS1939</name>
</gene>
<feature type="chain" id="PRO_5014809020" evidence="1">
    <location>
        <begin position="22"/>
        <end position="103"/>
    </location>
</feature>
<name>A0A2N9E527_FAGSY</name>
<evidence type="ECO:0000313" key="2">
    <source>
        <dbReference type="EMBL" id="SPC74057.1"/>
    </source>
</evidence>
<evidence type="ECO:0000256" key="1">
    <source>
        <dbReference type="SAM" id="SignalP"/>
    </source>
</evidence>
<dbReference type="AlphaFoldDB" id="A0A2N9E527"/>
<reference evidence="2" key="1">
    <citation type="submission" date="2018-02" db="EMBL/GenBank/DDBJ databases">
        <authorList>
            <person name="Cohen D.B."/>
            <person name="Kent A.D."/>
        </authorList>
    </citation>
    <scope>NUCLEOTIDE SEQUENCE</scope>
</reference>
<keyword evidence="1" id="KW-0732">Signal</keyword>
<sequence length="103" mass="10880">MKSVLVSAVLLFFIFTTLVEGESVASAPIRQNELNELVVEGESIASAPSQQDGLNELVVEGESIASAPSQQDGLNELVIEGDIASAPSQGELNELGEELIRLK</sequence>
<feature type="signal peptide" evidence="1">
    <location>
        <begin position="1"/>
        <end position="21"/>
    </location>
</feature>
<organism evidence="2">
    <name type="scientific">Fagus sylvatica</name>
    <name type="common">Beechnut</name>
    <dbReference type="NCBI Taxonomy" id="28930"/>
    <lineage>
        <taxon>Eukaryota</taxon>
        <taxon>Viridiplantae</taxon>
        <taxon>Streptophyta</taxon>
        <taxon>Embryophyta</taxon>
        <taxon>Tracheophyta</taxon>
        <taxon>Spermatophyta</taxon>
        <taxon>Magnoliopsida</taxon>
        <taxon>eudicotyledons</taxon>
        <taxon>Gunneridae</taxon>
        <taxon>Pentapetalae</taxon>
        <taxon>rosids</taxon>
        <taxon>fabids</taxon>
        <taxon>Fagales</taxon>
        <taxon>Fagaceae</taxon>
        <taxon>Fagus</taxon>
    </lineage>
</organism>
<proteinExistence type="predicted"/>
<dbReference type="EMBL" id="OIVN01000090">
    <property type="protein sequence ID" value="SPC74057.1"/>
    <property type="molecule type" value="Genomic_DNA"/>
</dbReference>
<protein>
    <submittedName>
        <fullName evidence="2">Uncharacterized protein</fullName>
    </submittedName>
</protein>